<dbReference type="RefSeq" id="XP_070918217.1">
    <property type="nucleotide sequence ID" value="XM_071062116.1"/>
</dbReference>
<proteinExistence type="predicted"/>
<comment type="subcellular location">
    <subcellularLocation>
        <location evidence="1">Membrane</location>
        <topology evidence="1">Multi-pass membrane protein</topology>
    </subcellularLocation>
</comment>
<protein>
    <submittedName>
        <fullName evidence="7">Uncharacterized protein</fullName>
    </submittedName>
</protein>
<comment type="caution">
    <text evidence="7">The sequence shown here is derived from an EMBL/GenBank/DDBJ whole genome shotgun (WGS) entry which is preliminary data.</text>
</comment>
<feature type="transmembrane region" description="Helical" evidence="6">
    <location>
        <begin position="164"/>
        <end position="185"/>
    </location>
</feature>
<dbReference type="Gene3D" id="1.20.58.340">
    <property type="entry name" value="Magnesium transport protein CorA, transmembrane region"/>
    <property type="match status" value="1"/>
</dbReference>
<feature type="region of interest" description="Disordered" evidence="5">
    <location>
        <begin position="1"/>
        <end position="42"/>
    </location>
</feature>
<gene>
    <name evidence="7" type="ORF">MFIFM68171_06696</name>
</gene>
<evidence type="ECO:0000256" key="3">
    <source>
        <dbReference type="ARBA" id="ARBA00022989"/>
    </source>
</evidence>
<keyword evidence="3 6" id="KW-1133">Transmembrane helix</keyword>
<evidence type="ECO:0000256" key="1">
    <source>
        <dbReference type="ARBA" id="ARBA00004141"/>
    </source>
</evidence>
<accession>A0ABQ0GFD8</accession>
<dbReference type="EMBL" id="BAAFSV010000003">
    <property type="protein sequence ID" value="GAB1316486.1"/>
    <property type="molecule type" value="Genomic_DNA"/>
</dbReference>
<keyword evidence="4 6" id="KW-0472">Membrane</keyword>
<organism evidence="7 8">
    <name type="scientific">Madurella fahalii</name>
    <dbReference type="NCBI Taxonomy" id="1157608"/>
    <lineage>
        <taxon>Eukaryota</taxon>
        <taxon>Fungi</taxon>
        <taxon>Dikarya</taxon>
        <taxon>Ascomycota</taxon>
        <taxon>Pezizomycotina</taxon>
        <taxon>Sordariomycetes</taxon>
        <taxon>Sordariomycetidae</taxon>
        <taxon>Sordariales</taxon>
        <taxon>Sordariales incertae sedis</taxon>
        <taxon>Madurella</taxon>
    </lineage>
</organism>
<sequence>MGGPMVLETSSAREEQEAPRIIGDAQPRDITQEHGGQPEDQEQCFEQPEVWIQRQNPSSFHKHMCRVGCKIQERLQAIIDENNDRIRDCKMRVDGMAMATQWANGETNVQIALEMRRDSRHMRSIALVTMVFLPGTFFASVFSMTFFNWDSDGSSADPILSHWFWIYVVFTFCATVMTIVLWWFFVVHRPSLARKAAGNEKQD</sequence>
<keyword evidence="2 6" id="KW-0812">Transmembrane</keyword>
<evidence type="ECO:0000256" key="6">
    <source>
        <dbReference type="SAM" id="Phobius"/>
    </source>
</evidence>
<dbReference type="SUPFAM" id="SSF144083">
    <property type="entry name" value="Magnesium transport protein CorA, transmembrane region"/>
    <property type="match status" value="1"/>
</dbReference>
<evidence type="ECO:0000256" key="2">
    <source>
        <dbReference type="ARBA" id="ARBA00022692"/>
    </source>
</evidence>
<evidence type="ECO:0000256" key="5">
    <source>
        <dbReference type="SAM" id="MobiDB-lite"/>
    </source>
</evidence>
<reference evidence="7 8" key="1">
    <citation type="submission" date="2024-09" db="EMBL/GenBank/DDBJ databases">
        <title>Itraconazole resistance in Madurella fahalii resulting from another homologue of gene encoding cytochrome P450 14-alpha sterol demethylase (CYP51).</title>
        <authorList>
            <person name="Yoshioka I."/>
            <person name="Fahal A.H."/>
            <person name="Kaneko S."/>
            <person name="Yaguchi T."/>
        </authorList>
    </citation>
    <scope>NUCLEOTIDE SEQUENCE [LARGE SCALE GENOMIC DNA]</scope>
    <source>
        <strain evidence="7 8">IFM 68171</strain>
    </source>
</reference>
<dbReference type="GeneID" id="98177439"/>
<evidence type="ECO:0000313" key="8">
    <source>
        <dbReference type="Proteomes" id="UP001628179"/>
    </source>
</evidence>
<evidence type="ECO:0000313" key="7">
    <source>
        <dbReference type="EMBL" id="GAB1316486.1"/>
    </source>
</evidence>
<keyword evidence="8" id="KW-1185">Reference proteome</keyword>
<dbReference type="Proteomes" id="UP001628179">
    <property type="component" value="Unassembled WGS sequence"/>
</dbReference>
<dbReference type="InterPro" id="IPR045863">
    <property type="entry name" value="CorA_TM1_TM2"/>
</dbReference>
<feature type="transmembrane region" description="Helical" evidence="6">
    <location>
        <begin position="125"/>
        <end position="144"/>
    </location>
</feature>
<name>A0ABQ0GFD8_9PEZI</name>
<evidence type="ECO:0000256" key="4">
    <source>
        <dbReference type="ARBA" id="ARBA00023136"/>
    </source>
</evidence>